<dbReference type="AlphaFoldDB" id="A0A5J4RSA7"/>
<evidence type="ECO:0000256" key="1">
    <source>
        <dbReference type="SAM" id="Phobius"/>
    </source>
</evidence>
<reference evidence="2" key="1">
    <citation type="submission" date="2019-03" db="EMBL/GenBank/DDBJ databases">
        <title>Single cell metagenomics reveals metabolic interactions within the superorganism composed of flagellate Streblomastix strix and complex community of Bacteroidetes bacteria on its surface.</title>
        <authorList>
            <person name="Treitli S.C."/>
            <person name="Kolisko M."/>
            <person name="Husnik F."/>
            <person name="Keeling P."/>
            <person name="Hampl V."/>
        </authorList>
    </citation>
    <scope>NUCLEOTIDE SEQUENCE</scope>
    <source>
        <strain evidence="2">STM</strain>
    </source>
</reference>
<keyword evidence="1" id="KW-1133">Transmembrane helix</keyword>
<feature type="transmembrane region" description="Helical" evidence="1">
    <location>
        <begin position="33"/>
        <end position="52"/>
    </location>
</feature>
<proteinExistence type="predicted"/>
<dbReference type="EMBL" id="SNRY01000819">
    <property type="protein sequence ID" value="KAA6336185.1"/>
    <property type="molecule type" value="Genomic_DNA"/>
</dbReference>
<dbReference type="EMBL" id="SNRY01000170">
    <property type="protein sequence ID" value="KAA6345442.1"/>
    <property type="molecule type" value="Genomic_DNA"/>
</dbReference>
<accession>A0A5J4RSA7</accession>
<keyword evidence="1" id="KW-0472">Membrane</keyword>
<organism evidence="2">
    <name type="scientific">termite gut metagenome</name>
    <dbReference type="NCBI Taxonomy" id="433724"/>
    <lineage>
        <taxon>unclassified sequences</taxon>
        <taxon>metagenomes</taxon>
        <taxon>organismal metagenomes</taxon>
    </lineage>
</organism>
<comment type="caution">
    <text evidence="2">The sequence shown here is derived from an EMBL/GenBank/DDBJ whole genome shotgun (WGS) entry which is preliminary data.</text>
</comment>
<evidence type="ECO:0008006" key="4">
    <source>
        <dbReference type="Google" id="ProtNLM"/>
    </source>
</evidence>
<keyword evidence="1" id="KW-0812">Transmembrane</keyword>
<evidence type="ECO:0000313" key="3">
    <source>
        <dbReference type="EMBL" id="KAA6345442.1"/>
    </source>
</evidence>
<name>A0A5J4RSA7_9ZZZZ</name>
<gene>
    <name evidence="3" type="ORF">EZS27_006985</name>
    <name evidence="2" type="ORF">EZS27_015649</name>
</gene>
<evidence type="ECO:0000313" key="2">
    <source>
        <dbReference type="EMBL" id="KAA6336185.1"/>
    </source>
</evidence>
<sequence length="59" mass="6730">MKVALIVVLILMLDLFAIIEIRRSKIDDSLKSLITWVILLLPVIGFSVYYIVRTIGRGK</sequence>
<protein>
    <recommendedName>
        <fullName evidence="4">Cardiolipin synthase N-terminal domain-containing protein</fullName>
    </recommendedName>
</protein>